<dbReference type="PANTHER" id="PTHR10039:SF5">
    <property type="entry name" value="NACHT DOMAIN-CONTAINING PROTEIN"/>
    <property type="match status" value="1"/>
</dbReference>
<reference evidence="3 4" key="1">
    <citation type="submission" date="2018-02" db="EMBL/GenBank/DDBJ databases">
        <title>The genomes of Aspergillus section Nigri reveals drivers in fungal speciation.</title>
        <authorList>
            <consortium name="DOE Joint Genome Institute"/>
            <person name="Vesth T.C."/>
            <person name="Nybo J."/>
            <person name="Theobald S."/>
            <person name="Brandl J."/>
            <person name="Frisvad J.C."/>
            <person name="Nielsen K.F."/>
            <person name="Lyhne E.K."/>
            <person name="Kogle M.E."/>
            <person name="Kuo A."/>
            <person name="Riley R."/>
            <person name="Clum A."/>
            <person name="Nolan M."/>
            <person name="Lipzen A."/>
            <person name="Salamov A."/>
            <person name="Henrissat B."/>
            <person name="Wiebenga A."/>
            <person name="De vries R.P."/>
            <person name="Grigoriev I.V."/>
            <person name="Mortensen U.H."/>
            <person name="Andersen M.R."/>
            <person name="Baker S.E."/>
        </authorList>
    </citation>
    <scope>NUCLEOTIDE SEQUENCE [LARGE SCALE GENOMIC DNA]</scope>
    <source>
        <strain evidence="3 4">CBS 114.80</strain>
    </source>
</reference>
<dbReference type="AlphaFoldDB" id="A0A2V5IHV6"/>
<name>A0A2V5IHV6_9EURO</name>
<sequence>MNAVLKETLDEGREDLKAGSEDDNLLGIFDLCYGTAQEMEEILHKIRPNDGRWTTKARVYLFLKGPLFSYRRGKRGHMMSAQRHALSQCLEVLNMNHNSRLDGKIEQLVRNGHDTKLSFEGLTEQIRSLRETSTLLSDNDPLRNQISETLGRLEQTASLIRSSSILETLRFQEMKERYNSLNKAHRGTFSWLLGTGSTDVGSDPGSSSICQPEQQELLLHERKRFIDWLETGTRIFHISGKLGSGKSTLMKFICEHAETQTHLRAWCEGKPAGNPAGKKLIRGTFFFWNEGCRIQRSRLGFIRAILYSILTQSPELEPLLFKPARDKDLFDFDYAFRRLMERDDIYDKHRIAIFIDALDECDGGTDRQQLTKELEDWASLRPQDLKICVSSREHSDVGRAFQAYPRITLQNHNQHGILSFVRDTLGMKDIYIQKATVDQRSRFEERIARESEGIFLWSKLVVDEVLRNIEYGYSLQDI</sequence>
<organism evidence="3 4">
    <name type="scientific">Aspergillus indologenus CBS 114.80</name>
    <dbReference type="NCBI Taxonomy" id="1450541"/>
    <lineage>
        <taxon>Eukaryota</taxon>
        <taxon>Fungi</taxon>
        <taxon>Dikarya</taxon>
        <taxon>Ascomycota</taxon>
        <taxon>Pezizomycotina</taxon>
        <taxon>Eurotiomycetes</taxon>
        <taxon>Eurotiomycetidae</taxon>
        <taxon>Eurotiales</taxon>
        <taxon>Aspergillaceae</taxon>
        <taxon>Aspergillus</taxon>
        <taxon>Aspergillus subgen. Circumdati</taxon>
    </lineage>
</organism>
<gene>
    <name evidence="3" type="ORF">BP00DRAFT_362450</name>
</gene>
<proteinExistence type="predicted"/>
<feature type="non-terminal residue" evidence="3">
    <location>
        <position position="478"/>
    </location>
</feature>
<dbReference type="SUPFAM" id="SSF52540">
    <property type="entry name" value="P-loop containing nucleoside triphosphate hydrolases"/>
    <property type="match status" value="1"/>
</dbReference>
<dbReference type="Pfam" id="PF24883">
    <property type="entry name" value="NPHP3_N"/>
    <property type="match status" value="1"/>
</dbReference>
<dbReference type="PANTHER" id="PTHR10039">
    <property type="entry name" value="AMELOGENIN"/>
    <property type="match status" value="1"/>
</dbReference>
<keyword evidence="1" id="KW-0677">Repeat</keyword>
<keyword evidence="4" id="KW-1185">Reference proteome</keyword>
<accession>A0A2V5IHV6</accession>
<evidence type="ECO:0000313" key="4">
    <source>
        <dbReference type="Proteomes" id="UP000248817"/>
    </source>
</evidence>
<evidence type="ECO:0000313" key="3">
    <source>
        <dbReference type="EMBL" id="PYI35691.1"/>
    </source>
</evidence>
<feature type="domain" description="Nephrocystin 3-like N-terminal" evidence="2">
    <location>
        <begin position="220"/>
        <end position="392"/>
    </location>
</feature>
<evidence type="ECO:0000256" key="1">
    <source>
        <dbReference type="ARBA" id="ARBA00022737"/>
    </source>
</evidence>
<protein>
    <recommendedName>
        <fullName evidence="2">Nephrocystin 3-like N-terminal domain-containing protein</fullName>
    </recommendedName>
</protein>
<dbReference type="EMBL" id="KZ825468">
    <property type="protein sequence ID" value="PYI35691.1"/>
    <property type="molecule type" value="Genomic_DNA"/>
</dbReference>
<dbReference type="InterPro" id="IPR056884">
    <property type="entry name" value="NPHP3-like_N"/>
</dbReference>
<dbReference type="Proteomes" id="UP000248817">
    <property type="component" value="Unassembled WGS sequence"/>
</dbReference>
<dbReference type="InterPro" id="IPR027417">
    <property type="entry name" value="P-loop_NTPase"/>
</dbReference>
<evidence type="ECO:0000259" key="2">
    <source>
        <dbReference type="Pfam" id="PF24883"/>
    </source>
</evidence>
<dbReference type="Gene3D" id="3.40.50.300">
    <property type="entry name" value="P-loop containing nucleotide triphosphate hydrolases"/>
    <property type="match status" value="1"/>
</dbReference>